<reference evidence="1 2" key="1">
    <citation type="submission" date="2018-11" db="EMBL/GenBank/DDBJ databases">
        <authorList>
            <person name="Lopez-Roques C."/>
            <person name="Donnadieu C."/>
            <person name="Bouchez O."/>
            <person name="Klopp C."/>
            <person name="Cabau C."/>
            <person name="Zahm M."/>
        </authorList>
    </citation>
    <scope>NUCLEOTIDE SEQUENCE [LARGE SCALE GENOMIC DNA]</scope>
    <source>
        <strain evidence="1">RS831</strain>
        <tissue evidence="1">Whole body</tissue>
    </source>
</reference>
<proteinExistence type="predicted"/>
<gene>
    <name evidence="1" type="ORF">OJAV_G00221960</name>
</gene>
<organism evidence="1 2">
    <name type="scientific">Oryzias javanicus</name>
    <name type="common">Javanese ricefish</name>
    <name type="synonym">Aplocheilus javanicus</name>
    <dbReference type="NCBI Taxonomy" id="123683"/>
    <lineage>
        <taxon>Eukaryota</taxon>
        <taxon>Metazoa</taxon>
        <taxon>Chordata</taxon>
        <taxon>Craniata</taxon>
        <taxon>Vertebrata</taxon>
        <taxon>Euteleostomi</taxon>
        <taxon>Actinopterygii</taxon>
        <taxon>Neopterygii</taxon>
        <taxon>Teleostei</taxon>
        <taxon>Neoteleostei</taxon>
        <taxon>Acanthomorphata</taxon>
        <taxon>Ovalentaria</taxon>
        <taxon>Atherinomorphae</taxon>
        <taxon>Beloniformes</taxon>
        <taxon>Adrianichthyidae</taxon>
        <taxon>Oryziinae</taxon>
        <taxon>Oryzias</taxon>
    </lineage>
</organism>
<evidence type="ECO:0000313" key="1">
    <source>
        <dbReference type="EMBL" id="RVE56491.1"/>
    </source>
</evidence>
<dbReference type="EMBL" id="CM012459">
    <property type="protein sequence ID" value="RVE56491.1"/>
    <property type="molecule type" value="Genomic_DNA"/>
</dbReference>
<dbReference type="Proteomes" id="UP000283210">
    <property type="component" value="Chromosome 23"/>
</dbReference>
<name>A0A3S2P3T8_ORYJA</name>
<accession>A0A3S2P3T8</accession>
<reference evidence="1 2" key="2">
    <citation type="submission" date="2019-01" db="EMBL/GenBank/DDBJ databases">
        <title>A chromosome length genome reference of the Java medaka (oryzias javanicus).</title>
        <authorList>
            <person name="Herpin A."/>
            <person name="Takehana Y."/>
            <person name="Naruse K."/>
            <person name="Ansai S."/>
            <person name="Kawaguchi M."/>
        </authorList>
    </citation>
    <scope>NUCLEOTIDE SEQUENCE [LARGE SCALE GENOMIC DNA]</scope>
    <source>
        <strain evidence="1">RS831</strain>
        <tissue evidence="1">Whole body</tissue>
    </source>
</reference>
<keyword evidence="2" id="KW-1185">Reference proteome</keyword>
<protein>
    <submittedName>
        <fullName evidence="1">Uncharacterized protein</fullName>
    </submittedName>
</protein>
<sequence length="72" mass="8619">MNLQHILKNARRSDCWVKSCLLEPPMKTKQKQKWVWRSRTQNPRCFRVSRDFQNLKILRGEITSDSFAAVEL</sequence>
<evidence type="ECO:0000313" key="2">
    <source>
        <dbReference type="Proteomes" id="UP000283210"/>
    </source>
</evidence>
<dbReference type="AlphaFoldDB" id="A0A3S2P3T8"/>